<proteinExistence type="predicted"/>
<keyword evidence="5" id="KW-1185">Reference proteome</keyword>
<evidence type="ECO:0000313" key="4">
    <source>
        <dbReference type="Proteomes" id="UP000290475"/>
    </source>
</evidence>
<accession>A0A4Q1UCD1</accession>
<evidence type="ECO:0000313" key="5">
    <source>
        <dbReference type="Proteomes" id="UP001164790"/>
    </source>
</evidence>
<protein>
    <submittedName>
        <fullName evidence="2">Uncharacterized protein</fullName>
    </submittedName>
</protein>
<dbReference type="OrthoDB" id="9784230at2"/>
<gene>
    <name evidence="2" type="ORF">BVJ53_02740</name>
    <name evidence="3" type="ORF">OFW50_07880</name>
</gene>
<reference evidence="3" key="2">
    <citation type="submission" date="2022-10" db="EMBL/GenBank/DDBJ databases">
        <title>Comparative genomic analysis and in-vitro probiotic properties of the potential probiotic L. chiayiensis AACE 3.</title>
        <authorList>
            <person name="Kang X."/>
        </authorList>
    </citation>
    <scope>NUCLEOTIDE SEQUENCE</scope>
    <source>
        <strain evidence="3">AACE 3</strain>
    </source>
</reference>
<dbReference type="EMBL" id="CP107523">
    <property type="protein sequence ID" value="UYN55427.1"/>
    <property type="molecule type" value="Genomic_DNA"/>
</dbReference>
<evidence type="ECO:0000313" key="3">
    <source>
        <dbReference type="EMBL" id="UYN55427.1"/>
    </source>
</evidence>
<dbReference type="EMBL" id="MSSM01000005">
    <property type="protein sequence ID" value="RXT29616.1"/>
    <property type="molecule type" value="Genomic_DNA"/>
</dbReference>
<keyword evidence="1" id="KW-0472">Membrane</keyword>
<dbReference type="AlphaFoldDB" id="A0A4Q1UCD1"/>
<name>A0A4Q1UCD1_9LACO</name>
<feature type="transmembrane region" description="Helical" evidence="1">
    <location>
        <begin position="100"/>
        <end position="117"/>
    </location>
</feature>
<reference evidence="2 4" key="1">
    <citation type="submission" date="2017-01" db="EMBL/GenBank/DDBJ databases">
        <title>Lactobacillus chiayiensis sp. nov., a lactic acid bacterium isolated from compost.</title>
        <authorList>
            <person name="Huang C.-H."/>
        </authorList>
    </citation>
    <scope>NUCLEOTIDE SEQUENCE [LARGE SCALE GENOMIC DNA]</scope>
    <source>
        <strain evidence="2">Chh01</strain>
        <strain evidence="4">chh01</strain>
    </source>
</reference>
<sequence length="129" mass="14351">MVRTSIGGGLAILAFMICATPLKDADASTLETEARLEVRIDSRTQVVENGPTDPTAPLPDFKPLRFVDAEVSEFEASQTTADLRKTGRLPKLNEWVRNKSVIFGVAVLLMAVGFYWRKKWTIRLTLKKG</sequence>
<keyword evidence="1" id="KW-1133">Transmembrane helix</keyword>
<keyword evidence="1" id="KW-0812">Transmembrane</keyword>
<dbReference type="Proteomes" id="UP000290475">
    <property type="component" value="Unassembled WGS sequence"/>
</dbReference>
<dbReference type="RefSeq" id="WP_129301043.1">
    <property type="nucleotide sequence ID" value="NZ_CP074378.1"/>
</dbReference>
<evidence type="ECO:0000256" key="1">
    <source>
        <dbReference type="SAM" id="Phobius"/>
    </source>
</evidence>
<dbReference type="Proteomes" id="UP001164790">
    <property type="component" value="Chromosome"/>
</dbReference>
<organism evidence="2 4">
    <name type="scientific">Lacticaseibacillus chiayiensis</name>
    <dbReference type="NCBI Taxonomy" id="2100821"/>
    <lineage>
        <taxon>Bacteria</taxon>
        <taxon>Bacillati</taxon>
        <taxon>Bacillota</taxon>
        <taxon>Bacilli</taxon>
        <taxon>Lactobacillales</taxon>
        <taxon>Lactobacillaceae</taxon>
        <taxon>Lacticaseibacillus</taxon>
    </lineage>
</organism>
<evidence type="ECO:0000313" key="2">
    <source>
        <dbReference type="EMBL" id="RXT29616.1"/>
    </source>
</evidence>